<dbReference type="InterPro" id="IPR013786">
    <property type="entry name" value="AcylCoA_DH/ox_N"/>
</dbReference>
<reference evidence="8 9" key="1">
    <citation type="submission" date="2019-11" db="EMBL/GenBank/DDBJ databases">
        <title>Pseudooceanicola pacifica sp. nov., isolated from deep-sea sediment of the Pacific Ocean.</title>
        <authorList>
            <person name="Lyu L."/>
        </authorList>
    </citation>
    <scope>NUCLEOTIDE SEQUENCE [LARGE SCALE GENOMIC DNA]</scope>
    <source>
        <strain evidence="8 9">216_PA32_1</strain>
    </source>
</reference>
<dbReference type="InterPro" id="IPR036250">
    <property type="entry name" value="AcylCo_DH-like_C"/>
</dbReference>
<dbReference type="InterPro" id="IPR009075">
    <property type="entry name" value="AcylCo_DH/oxidase_C"/>
</dbReference>
<organism evidence="8 9">
    <name type="scientific">Pseudooceanicola pacificus</name>
    <dbReference type="NCBI Taxonomy" id="2676438"/>
    <lineage>
        <taxon>Bacteria</taxon>
        <taxon>Pseudomonadati</taxon>
        <taxon>Pseudomonadota</taxon>
        <taxon>Alphaproteobacteria</taxon>
        <taxon>Rhodobacterales</taxon>
        <taxon>Paracoccaceae</taxon>
        <taxon>Pseudooceanicola</taxon>
    </lineage>
</organism>
<evidence type="ECO:0000313" key="8">
    <source>
        <dbReference type="EMBL" id="MWB78412.1"/>
    </source>
</evidence>
<evidence type="ECO:0000259" key="6">
    <source>
        <dbReference type="Pfam" id="PF00441"/>
    </source>
</evidence>
<dbReference type="PANTHER" id="PTHR43884:SF20">
    <property type="entry name" value="ACYL-COA DEHYDROGENASE FADE28"/>
    <property type="match status" value="1"/>
</dbReference>
<keyword evidence="3" id="KW-0285">Flavoprotein</keyword>
<dbReference type="SUPFAM" id="SSF56645">
    <property type="entry name" value="Acyl-CoA dehydrogenase NM domain-like"/>
    <property type="match status" value="1"/>
</dbReference>
<evidence type="ECO:0000259" key="7">
    <source>
        <dbReference type="Pfam" id="PF02771"/>
    </source>
</evidence>
<dbReference type="InterPro" id="IPR037069">
    <property type="entry name" value="AcylCoA_DH/ox_N_sf"/>
</dbReference>
<dbReference type="Pfam" id="PF02771">
    <property type="entry name" value="Acyl-CoA_dh_N"/>
    <property type="match status" value="1"/>
</dbReference>
<accession>A0A844WDE4</accession>
<dbReference type="InterPro" id="IPR046373">
    <property type="entry name" value="Acyl-CoA_Oxase/DH_mid-dom_sf"/>
</dbReference>
<proteinExistence type="inferred from homology"/>
<evidence type="ECO:0000313" key="9">
    <source>
        <dbReference type="Proteomes" id="UP000443843"/>
    </source>
</evidence>
<keyword evidence="4" id="KW-0274">FAD</keyword>
<dbReference type="Gene3D" id="1.10.540.10">
    <property type="entry name" value="Acyl-CoA dehydrogenase/oxidase, N-terminal domain"/>
    <property type="match status" value="1"/>
</dbReference>
<dbReference type="EMBL" id="WNXQ01000005">
    <property type="protein sequence ID" value="MWB78412.1"/>
    <property type="molecule type" value="Genomic_DNA"/>
</dbReference>
<dbReference type="RefSeq" id="WP_160382692.1">
    <property type="nucleotide sequence ID" value="NZ_WNXQ01000005.1"/>
</dbReference>
<evidence type="ECO:0000256" key="1">
    <source>
        <dbReference type="ARBA" id="ARBA00001974"/>
    </source>
</evidence>
<feature type="domain" description="Acyl-CoA dehydrogenase/oxidase C-terminal" evidence="6">
    <location>
        <begin position="221"/>
        <end position="367"/>
    </location>
</feature>
<name>A0A844WDE4_9RHOB</name>
<dbReference type="Gene3D" id="1.20.140.10">
    <property type="entry name" value="Butyryl-CoA Dehydrogenase, subunit A, domain 3"/>
    <property type="match status" value="1"/>
</dbReference>
<keyword evidence="9" id="KW-1185">Reference proteome</keyword>
<evidence type="ECO:0000256" key="3">
    <source>
        <dbReference type="ARBA" id="ARBA00022630"/>
    </source>
</evidence>
<evidence type="ECO:0000256" key="2">
    <source>
        <dbReference type="ARBA" id="ARBA00009347"/>
    </source>
</evidence>
<dbReference type="Gene3D" id="2.40.110.10">
    <property type="entry name" value="Butyryl-CoA Dehydrogenase, subunit A, domain 2"/>
    <property type="match status" value="1"/>
</dbReference>
<dbReference type="AlphaFoldDB" id="A0A844WDE4"/>
<evidence type="ECO:0000256" key="4">
    <source>
        <dbReference type="ARBA" id="ARBA00022827"/>
    </source>
</evidence>
<dbReference type="GO" id="GO:0003995">
    <property type="term" value="F:acyl-CoA dehydrogenase activity"/>
    <property type="evidence" value="ECO:0007669"/>
    <property type="project" value="TreeGrafter"/>
</dbReference>
<sequence length="372" mass="39806">MLNFNDEQRMIRDNLRQLLTSETPVSHLRALRNARSSDGISPALWKTFGELGFAGVLVPEEFGGLGLSLFDATIVAEEYGHTLTPSPFLSTSVMATTALVVSGNTHLMRRFLPEIALGRIVMACAVDTGPHHDPRMPGLGFARSGATVTANGTKTFVVDGHIAETVLVTGLLDGEMTVAAVARDTPGVTVRRQWMMDAHNSAALKFEDVQLNQMQLLSDPGKGRDILDAVLAAGRIVVAAELIGLADEVLSRTIAYLKERHQFGRPIGSFQALQHRAALQFAEIEQARAAVLKAARAVDEGAENAELMVSVAKAKAGEAALGASEEAVQMHGGMGITDDLDIGLFLKRARVADHLLGNAHYHVTRVAALTGY</sequence>
<comment type="caution">
    <text evidence="8">The sequence shown here is derived from an EMBL/GenBank/DDBJ whole genome shotgun (WGS) entry which is preliminary data.</text>
</comment>
<dbReference type="Proteomes" id="UP000443843">
    <property type="component" value="Unassembled WGS sequence"/>
</dbReference>
<keyword evidence="5" id="KW-0560">Oxidoreductase</keyword>
<feature type="domain" description="Acyl-CoA dehydrogenase/oxidase N-terminal" evidence="7">
    <location>
        <begin position="5"/>
        <end position="118"/>
    </location>
</feature>
<evidence type="ECO:0000256" key="5">
    <source>
        <dbReference type="ARBA" id="ARBA00023002"/>
    </source>
</evidence>
<dbReference type="CDD" id="cd00567">
    <property type="entry name" value="ACAD"/>
    <property type="match status" value="1"/>
</dbReference>
<dbReference type="GO" id="GO:0050660">
    <property type="term" value="F:flavin adenine dinucleotide binding"/>
    <property type="evidence" value="ECO:0007669"/>
    <property type="project" value="InterPro"/>
</dbReference>
<protein>
    <submittedName>
        <fullName evidence="8">Acyl-CoA dehydrogenase</fullName>
    </submittedName>
</protein>
<dbReference type="PANTHER" id="PTHR43884">
    <property type="entry name" value="ACYL-COA DEHYDROGENASE"/>
    <property type="match status" value="1"/>
</dbReference>
<dbReference type="SUPFAM" id="SSF47203">
    <property type="entry name" value="Acyl-CoA dehydrogenase C-terminal domain-like"/>
    <property type="match status" value="1"/>
</dbReference>
<comment type="cofactor">
    <cofactor evidence="1">
        <name>FAD</name>
        <dbReference type="ChEBI" id="CHEBI:57692"/>
    </cofactor>
</comment>
<comment type="similarity">
    <text evidence="2">Belongs to the acyl-CoA dehydrogenase family.</text>
</comment>
<gene>
    <name evidence="8" type="ORF">GLS40_10275</name>
</gene>
<dbReference type="InterPro" id="IPR009100">
    <property type="entry name" value="AcylCoA_DH/oxidase_NM_dom_sf"/>
</dbReference>
<dbReference type="Pfam" id="PF00441">
    <property type="entry name" value="Acyl-CoA_dh_1"/>
    <property type="match status" value="1"/>
</dbReference>